<dbReference type="GO" id="GO:0008855">
    <property type="term" value="F:exodeoxyribonuclease VII activity"/>
    <property type="evidence" value="ECO:0007669"/>
    <property type="project" value="UniProtKB-EC"/>
</dbReference>
<dbReference type="InterPro" id="IPR025824">
    <property type="entry name" value="OB-fold_nuc-bd_dom"/>
</dbReference>
<dbReference type="Proteomes" id="UP001335737">
    <property type="component" value="Unassembled WGS sequence"/>
</dbReference>
<keyword evidence="4" id="KW-1185">Reference proteome</keyword>
<gene>
    <name evidence="3" type="ORF">QGM71_07735</name>
</gene>
<proteinExistence type="predicted"/>
<feature type="transmembrane region" description="Helical" evidence="1">
    <location>
        <begin position="92"/>
        <end position="111"/>
    </location>
</feature>
<comment type="caution">
    <text evidence="3">The sequence shown here is derived from an EMBL/GenBank/DDBJ whole genome shotgun (WGS) entry which is preliminary data.</text>
</comment>
<dbReference type="EMBL" id="JARZFX010000002">
    <property type="protein sequence ID" value="MEC5423386.1"/>
    <property type="molecule type" value="Genomic_DNA"/>
</dbReference>
<dbReference type="RefSeq" id="WP_327606937.1">
    <property type="nucleotide sequence ID" value="NZ_JARZFX010000002.1"/>
</dbReference>
<organism evidence="3 4">
    <name type="scientific">Virgibacillus tibetensis</name>
    <dbReference type="NCBI Taxonomy" id="3042313"/>
    <lineage>
        <taxon>Bacteria</taxon>
        <taxon>Bacillati</taxon>
        <taxon>Bacillota</taxon>
        <taxon>Bacilli</taxon>
        <taxon>Bacillales</taxon>
        <taxon>Bacillaceae</taxon>
        <taxon>Virgibacillus</taxon>
    </lineage>
</organism>
<evidence type="ECO:0000313" key="3">
    <source>
        <dbReference type="EMBL" id="MEC5423386.1"/>
    </source>
</evidence>
<name>A0ABU6KE69_9BACI</name>
<protein>
    <submittedName>
        <fullName evidence="3">Exodeoxyribonuclease VII large subunit</fullName>
        <ecNumber evidence="3">3.1.11.6</ecNumber>
    </submittedName>
</protein>
<evidence type="ECO:0000256" key="1">
    <source>
        <dbReference type="SAM" id="Phobius"/>
    </source>
</evidence>
<dbReference type="InterPro" id="IPR012340">
    <property type="entry name" value="NA-bd_OB-fold"/>
</dbReference>
<dbReference type="Pfam" id="PF13742">
    <property type="entry name" value="tRNA_anti_2"/>
    <property type="match status" value="1"/>
</dbReference>
<feature type="domain" description="OB-fold nucleic acid binding" evidence="2">
    <location>
        <begin position="130"/>
        <end position="198"/>
    </location>
</feature>
<keyword evidence="1" id="KW-0812">Transmembrane</keyword>
<reference evidence="3 4" key="1">
    <citation type="journal article" date="2024" name="Int. J. Syst. Evol. Microbiol.">
        <title>Virgibacillus tibetensis sp. nov., isolated from salt lake on the Tibetan Plateau of China.</title>
        <authorList>
            <person name="Phurbu D."/>
            <person name="Liu Z.-X."/>
            <person name="Wang R."/>
            <person name="Zheng Y.-Y."/>
            <person name="Liu H.-C."/>
            <person name="Zhou Y.-G."/>
            <person name="Yu Y.-J."/>
            <person name="Li A.-H."/>
        </authorList>
    </citation>
    <scope>NUCLEOTIDE SEQUENCE [LARGE SCALE GENOMIC DNA]</scope>
    <source>
        <strain evidence="3 4">C22-A2</strain>
    </source>
</reference>
<evidence type="ECO:0000259" key="2">
    <source>
        <dbReference type="Pfam" id="PF13742"/>
    </source>
</evidence>
<evidence type="ECO:0000313" key="4">
    <source>
        <dbReference type="Proteomes" id="UP001335737"/>
    </source>
</evidence>
<keyword evidence="3" id="KW-0378">Hydrolase</keyword>
<accession>A0ABU6KE69</accession>
<dbReference type="EC" id="3.1.11.6" evidence="3"/>
<dbReference type="Gene3D" id="2.40.50.140">
    <property type="entry name" value="Nucleic acid-binding proteins"/>
    <property type="match status" value="1"/>
</dbReference>
<keyword evidence="1" id="KW-0472">Membrane</keyword>
<sequence length="201" mass="22984">MAATKYPYFSVRNILTKDIIKEVVQDFRIADNSVSESDIEMYQTTHALDLRTKELEKKTNELLKVNESVDSYHAKPPIITSNQNSKKFKKGIFIPIFAILLIGTLFSYNHFISNKVDLSKTVAVSHPGDNVEFEAKVSKFYYDEESGTKFLTLADNKEKIEAVIFQNTNVSYISEGDSYIFRGTLQEYEGSIQLRVRTVID</sequence>
<keyword evidence="1" id="KW-1133">Transmembrane helix</keyword>